<gene>
    <name evidence="2" type="ORF">AHMF7605_13825</name>
</gene>
<evidence type="ECO:0000313" key="2">
    <source>
        <dbReference type="EMBL" id="PSR54511.1"/>
    </source>
</evidence>
<evidence type="ECO:0000313" key="3">
    <source>
        <dbReference type="Proteomes" id="UP000240357"/>
    </source>
</evidence>
<feature type="domain" description="Putative zinc-finger" evidence="1">
    <location>
        <begin position="30"/>
        <end position="63"/>
    </location>
</feature>
<protein>
    <recommendedName>
        <fullName evidence="1">Putative zinc-finger domain-containing protein</fullName>
    </recommendedName>
</protein>
<dbReference type="Pfam" id="PF13490">
    <property type="entry name" value="zf-HC2"/>
    <property type="match status" value="1"/>
</dbReference>
<dbReference type="AlphaFoldDB" id="A0A2T2YG73"/>
<dbReference type="InterPro" id="IPR027383">
    <property type="entry name" value="Znf_put"/>
</dbReference>
<accession>A0A2T2YG73</accession>
<dbReference type="OrthoDB" id="853185at2"/>
<dbReference type="EMBL" id="PYFT01000001">
    <property type="protein sequence ID" value="PSR54511.1"/>
    <property type="molecule type" value="Genomic_DNA"/>
</dbReference>
<dbReference type="RefSeq" id="WP_106930243.1">
    <property type="nucleotide sequence ID" value="NZ_PYFT01000001.1"/>
</dbReference>
<sequence length="102" mass="11681">MNSQAPNPTPMNTSFTLQHALTEDGPKTDCERVVELLDVIIDGEATAEDRHYFFNHLETCQDCFKAHDKHQQLKLFLKDNIKRKIVPQNLMGSIKTIINETV</sequence>
<organism evidence="2 3">
    <name type="scientific">Adhaeribacter arboris</name>
    <dbReference type="NCBI Taxonomy" id="2072846"/>
    <lineage>
        <taxon>Bacteria</taxon>
        <taxon>Pseudomonadati</taxon>
        <taxon>Bacteroidota</taxon>
        <taxon>Cytophagia</taxon>
        <taxon>Cytophagales</taxon>
        <taxon>Hymenobacteraceae</taxon>
        <taxon>Adhaeribacter</taxon>
    </lineage>
</organism>
<evidence type="ECO:0000259" key="1">
    <source>
        <dbReference type="Pfam" id="PF13490"/>
    </source>
</evidence>
<keyword evidence="3" id="KW-1185">Reference proteome</keyword>
<dbReference type="Proteomes" id="UP000240357">
    <property type="component" value="Unassembled WGS sequence"/>
</dbReference>
<name>A0A2T2YG73_9BACT</name>
<proteinExistence type="predicted"/>
<reference evidence="2 3" key="1">
    <citation type="submission" date="2018-03" db="EMBL/GenBank/DDBJ databases">
        <title>Adhaeribacter sp. HMF7605 Genome sequencing and assembly.</title>
        <authorList>
            <person name="Kang H."/>
            <person name="Kang J."/>
            <person name="Cha I."/>
            <person name="Kim H."/>
            <person name="Joh K."/>
        </authorList>
    </citation>
    <scope>NUCLEOTIDE SEQUENCE [LARGE SCALE GENOMIC DNA]</scope>
    <source>
        <strain evidence="2 3">HMF7605</strain>
    </source>
</reference>
<comment type="caution">
    <text evidence="2">The sequence shown here is derived from an EMBL/GenBank/DDBJ whole genome shotgun (WGS) entry which is preliminary data.</text>
</comment>